<dbReference type="GO" id="GO:0008352">
    <property type="term" value="C:katanin complex"/>
    <property type="evidence" value="ECO:0007669"/>
    <property type="project" value="InterPro"/>
</dbReference>
<dbReference type="CDD" id="cd00200">
    <property type="entry name" value="WD40"/>
    <property type="match status" value="1"/>
</dbReference>
<dbReference type="PRINTS" id="PR00320">
    <property type="entry name" value="GPROTEINBRPT"/>
</dbReference>
<dbReference type="InterPro" id="IPR001680">
    <property type="entry name" value="WD40_rpt"/>
</dbReference>
<feature type="repeat" description="WD" evidence="8">
    <location>
        <begin position="54"/>
        <end position="95"/>
    </location>
</feature>
<dbReference type="GO" id="GO:0051510">
    <property type="term" value="P:regulation of unidimensional cell growth"/>
    <property type="evidence" value="ECO:0007669"/>
    <property type="project" value="UniProtKB-ARBA"/>
</dbReference>
<name>A0AAV0JBS9_9ROSI</name>
<dbReference type="HAMAP" id="MF_03022">
    <property type="entry name" value="Katanin_p80_B1"/>
    <property type="match status" value="1"/>
</dbReference>
<protein>
    <recommendedName>
        <fullName evidence="7">Katanin p80 WD40 repeat-containing subunit B1 homolog</fullName>
    </recommendedName>
</protein>
<dbReference type="PANTHER" id="PTHR19845:SF15">
    <property type="entry name" value="KATANIN P80 WD40 REPEAT-CONTAINING SUBUNIT B1 HOMOLOG KTN80.2"/>
    <property type="match status" value="1"/>
</dbReference>
<sequence>MAKRGYKLQEFVAHSSNVNCLSIGRKAGRLFITGGDDHKVNLWSIGKPTSLMSLCGHTSPVGSVAFDAAEVLVLAGSSAGAIKMWDLEEAKKVCVVVRTLTGHRSDCNAVEFHPFGEFFASGSADTNLRIWDIRKKGCIHTYKGHSQAISTIKFTPDGRWVVSGGFDNAVKVWDLTAGKLLHDFKFHEGPIRSLDFHPLEFLLATGSADRTVKFWDLETFELIGSARPEATGVRSMAFHPDGRTLFCGLDDNLKIYSWEPVICHDSVDMGWSTLGDLCIQDGKLLGCSYYHNTVGVWVADISLIEPYGTGDVHEENEYTEQMFTFSKTHSGDISSDIKSVAGLRSRSPEIDTKDIKNIYIDSSGGSPIALQRTGSLNSGNVVFPLDTIQAYNPPIEKQCHSVELNTKSGGQTLDKSFIAPTVVPQQPAIEKDSVDAKNEKITFSRTKPGMLLRPVRRASKSDIKDVSVIIEPINIANVAIEKEITADVPVQTKIVLEEGTQKSNEEKGSLFPSVAQKSEKLPSPEKPPTSENCDEPAKTIRTEPSNNVNGGDEADKFKRVNPVRIVNGVAVVEGRTRSLVERFERREKSSTEDQSPNGDLPVQGAINTPNITPDMSPHITAETDNTQVAPFSEPKPASRGKPECDGSPIPPSNTASPAVSEADKAPIRVRRSSSHGLPGTAPDMSPHVTAETDKTPATPFSEPTPASRGKPESDRSSVPPSNTASPAVSEADKAPIRVRRYSSHGLPGTASDMSPHVTAETYKTPVTPFSEPNPASRGKPESDGSPLPPSNTASPAVTGADKAPIRVRRSSSHGLPGIHRSINPPSSTSSRAVTEVDRPHRRASSVGTYRTRLTSSAPTSSNPVPESEGTHPVASSYRNLSRTADTDISPFATIHKIPRDLPATGSRMTTAVKEEQRISMRESVSANFGLAVASDRTSNNTPEMEKLPFSTVSRPRRRVPGMDRTRPIMKEEPQISIKDSTSAGYGPGMSSDAPNNTPEVEKSALTAVNRARRRIPAMDRAPPIMKGEPQVMLRECVSADHGSSAASNSSRSSSPEFEKSAFTTVKQATRRVPVMDKSPPTANEEPQISGRDSGCGDVIEDLLQNHDAILSTLKSRLTKLQVIRHFWERSDFKGAINAMRRLPDHSVGIDVQADVVGVLVDKIEIITLDLFSSLLPVLVGLLNSQMERHANTSLEMLLKLVAVFGPTIRSTVSAPRPVGVNLHAEERIDCCNQCFIELQKIQQILPSLVRKGGVLAKSARELNLVLQRP</sequence>
<feature type="region of interest" description="Disordered" evidence="9">
    <location>
        <begin position="1038"/>
        <end position="1093"/>
    </location>
</feature>
<keyword evidence="4 7" id="KW-0493">Microtubule</keyword>
<keyword evidence="2 7" id="KW-0963">Cytoplasm</keyword>
<evidence type="ECO:0000256" key="6">
    <source>
        <dbReference type="ARBA" id="ARBA00023212"/>
    </source>
</evidence>
<comment type="similarity">
    <text evidence="7">Belongs to the WD repeat KATNB1 family.</text>
</comment>
<proteinExistence type="inferred from homology"/>
<dbReference type="PANTHER" id="PTHR19845">
    <property type="entry name" value="KATANIN P80 SUBUNIT"/>
    <property type="match status" value="1"/>
</dbReference>
<dbReference type="FunFam" id="2.130.10.10:FF:000897">
    <property type="entry name" value="Katanin p80 WD40 repeat-containing subunit B1 homolog"/>
    <property type="match status" value="1"/>
</dbReference>
<feature type="compositionally biased region" description="Basic and acidic residues" evidence="9">
    <location>
        <begin position="499"/>
        <end position="508"/>
    </location>
</feature>
<evidence type="ECO:0000256" key="2">
    <source>
        <dbReference type="ARBA" id="ARBA00022490"/>
    </source>
</evidence>
<keyword evidence="5" id="KW-0677">Repeat</keyword>
<feature type="repeat" description="WD" evidence="8">
    <location>
        <begin position="184"/>
        <end position="225"/>
    </location>
</feature>
<evidence type="ECO:0000313" key="11">
    <source>
        <dbReference type="EMBL" id="CAI0407345.1"/>
    </source>
</evidence>
<feature type="repeat" description="WD" evidence="8">
    <location>
        <begin position="100"/>
        <end position="141"/>
    </location>
</feature>
<dbReference type="InterPro" id="IPR020472">
    <property type="entry name" value="WD40_PAC1"/>
</dbReference>
<dbReference type="InterPro" id="IPR015943">
    <property type="entry name" value="WD40/YVTN_repeat-like_dom_sf"/>
</dbReference>
<comment type="caution">
    <text evidence="11">The sequence shown here is derived from an EMBL/GenBank/DDBJ whole genome shotgun (WGS) entry which is preliminary data.</text>
</comment>
<dbReference type="Pfam" id="PF13925">
    <property type="entry name" value="Katanin_con80"/>
    <property type="match status" value="1"/>
</dbReference>
<dbReference type="SUPFAM" id="SSF50978">
    <property type="entry name" value="WD40 repeat-like"/>
    <property type="match status" value="1"/>
</dbReference>
<dbReference type="Pfam" id="PF00400">
    <property type="entry name" value="WD40"/>
    <property type="match status" value="6"/>
</dbReference>
<feature type="domain" description="Katanin p80 subunit C-terminal" evidence="10">
    <location>
        <begin position="1104"/>
        <end position="1266"/>
    </location>
</feature>
<dbReference type="GO" id="GO:0051013">
    <property type="term" value="P:microtubule severing"/>
    <property type="evidence" value="ECO:0007669"/>
    <property type="project" value="UniProtKB-UniRule"/>
</dbReference>
<dbReference type="FunFam" id="2.130.10.10:FF:000183">
    <property type="entry name" value="Katanin p80 WD40 repeat-containing subunit B1"/>
    <property type="match status" value="1"/>
</dbReference>
<organism evidence="11 12">
    <name type="scientific">Linum tenue</name>
    <dbReference type="NCBI Taxonomy" id="586396"/>
    <lineage>
        <taxon>Eukaryota</taxon>
        <taxon>Viridiplantae</taxon>
        <taxon>Streptophyta</taxon>
        <taxon>Embryophyta</taxon>
        <taxon>Tracheophyta</taxon>
        <taxon>Spermatophyta</taxon>
        <taxon>Magnoliopsida</taxon>
        <taxon>eudicotyledons</taxon>
        <taxon>Gunneridae</taxon>
        <taxon>Pentapetalae</taxon>
        <taxon>rosids</taxon>
        <taxon>fabids</taxon>
        <taxon>Malpighiales</taxon>
        <taxon>Linaceae</taxon>
        <taxon>Linum</taxon>
    </lineage>
</organism>
<evidence type="ECO:0000313" key="12">
    <source>
        <dbReference type="Proteomes" id="UP001154282"/>
    </source>
</evidence>
<feature type="compositionally biased region" description="Polar residues" evidence="9">
    <location>
        <begin position="845"/>
        <end position="864"/>
    </location>
</feature>
<dbReference type="GO" id="GO:0007019">
    <property type="term" value="P:microtubule depolymerization"/>
    <property type="evidence" value="ECO:0007669"/>
    <property type="project" value="TreeGrafter"/>
</dbReference>
<feature type="compositionally biased region" description="Polar residues" evidence="9">
    <location>
        <begin position="823"/>
        <end position="832"/>
    </location>
</feature>
<feature type="region of interest" description="Disordered" evidence="9">
    <location>
        <begin position="499"/>
        <end position="555"/>
    </location>
</feature>
<feature type="repeat" description="WD" evidence="8">
    <location>
        <begin position="11"/>
        <end position="53"/>
    </location>
</feature>
<dbReference type="InterPro" id="IPR036322">
    <property type="entry name" value="WD40_repeat_dom_sf"/>
</dbReference>
<comment type="function">
    <text evidence="7">May participate in a complex which severs microtubules in an ATP-dependent manner. Microtubule severing may promote rapid reorganization of cellular microtubule arrays.</text>
</comment>
<dbReference type="GO" id="GO:0005737">
    <property type="term" value="C:cytoplasm"/>
    <property type="evidence" value="ECO:0007669"/>
    <property type="project" value="UniProtKB-UniRule"/>
</dbReference>
<feature type="repeat" description="WD" evidence="8">
    <location>
        <begin position="142"/>
        <end position="183"/>
    </location>
</feature>
<feature type="compositionally biased region" description="Polar residues" evidence="9">
    <location>
        <begin position="716"/>
        <end position="726"/>
    </location>
</feature>
<dbReference type="InterPro" id="IPR026962">
    <property type="entry name" value="KTNB1"/>
</dbReference>
<evidence type="ECO:0000256" key="1">
    <source>
        <dbReference type="ARBA" id="ARBA00004245"/>
    </source>
</evidence>
<keyword evidence="6 7" id="KW-0206">Cytoskeleton</keyword>
<accession>A0AAV0JBS9</accession>
<dbReference type="PROSITE" id="PS50082">
    <property type="entry name" value="WD_REPEATS_2"/>
    <property type="match status" value="5"/>
</dbReference>
<feature type="region of interest" description="Disordered" evidence="9">
    <location>
        <begin position="899"/>
        <end position="918"/>
    </location>
</feature>
<comment type="subcellular location">
    <subcellularLocation>
        <location evidence="1 7">Cytoplasm</location>
        <location evidence="1 7">Cytoskeleton</location>
    </subcellularLocation>
</comment>
<reference evidence="11" key="1">
    <citation type="submission" date="2022-08" db="EMBL/GenBank/DDBJ databases">
        <authorList>
            <person name="Gutierrez-Valencia J."/>
        </authorList>
    </citation>
    <scope>NUCLEOTIDE SEQUENCE</scope>
</reference>
<evidence type="ECO:0000256" key="5">
    <source>
        <dbReference type="ARBA" id="ARBA00022737"/>
    </source>
</evidence>
<keyword evidence="3 8" id="KW-0853">WD repeat</keyword>
<dbReference type="Proteomes" id="UP001154282">
    <property type="component" value="Unassembled WGS sequence"/>
</dbReference>
<evidence type="ECO:0000259" key="10">
    <source>
        <dbReference type="Pfam" id="PF13925"/>
    </source>
</evidence>
<dbReference type="InterPro" id="IPR019775">
    <property type="entry name" value="WD40_repeat_CS"/>
</dbReference>
<dbReference type="EMBL" id="CAMGYJ010000004">
    <property type="protein sequence ID" value="CAI0407345.1"/>
    <property type="molecule type" value="Genomic_DNA"/>
</dbReference>
<evidence type="ECO:0000256" key="3">
    <source>
        <dbReference type="ARBA" id="ARBA00022574"/>
    </source>
</evidence>
<dbReference type="PROSITE" id="PS00678">
    <property type="entry name" value="WD_REPEATS_1"/>
    <property type="match status" value="2"/>
</dbReference>
<keyword evidence="12" id="KW-1185">Reference proteome</keyword>
<feature type="region of interest" description="Disordered" evidence="9">
    <location>
        <begin position="978"/>
        <end position="999"/>
    </location>
</feature>
<dbReference type="Gene3D" id="2.130.10.10">
    <property type="entry name" value="YVTN repeat-like/Quinoprotein amine dehydrogenase"/>
    <property type="match status" value="3"/>
</dbReference>
<gene>
    <name evidence="11" type="ORF">LITE_LOCUS13532</name>
</gene>
<dbReference type="GO" id="GO:0008017">
    <property type="term" value="F:microtubule binding"/>
    <property type="evidence" value="ECO:0007669"/>
    <property type="project" value="UniProtKB-UniRule"/>
</dbReference>
<evidence type="ECO:0000256" key="4">
    <source>
        <dbReference type="ARBA" id="ARBA00022701"/>
    </source>
</evidence>
<feature type="region of interest" description="Disordered" evidence="9">
    <location>
        <begin position="583"/>
        <end position="877"/>
    </location>
</feature>
<dbReference type="GO" id="GO:0005874">
    <property type="term" value="C:microtubule"/>
    <property type="evidence" value="ECO:0007669"/>
    <property type="project" value="UniProtKB-KW"/>
</dbReference>
<dbReference type="SMART" id="SM00320">
    <property type="entry name" value="WD40"/>
    <property type="match status" value="6"/>
</dbReference>
<evidence type="ECO:0000256" key="7">
    <source>
        <dbReference type="HAMAP-Rule" id="MF_03022"/>
    </source>
</evidence>
<dbReference type="InterPro" id="IPR028021">
    <property type="entry name" value="Katanin_C-terminal"/>
</dbReference>
<evidence type="ECO:0000256" key="9">
    <source>
        <dbReference type="SAM" id="MobiDB-lite"/>
    </source>
</evidence>
<feature type="compositionally biased region" description="Low complexity" evidence="9">
    <location>
        <begin position="1039"/>
        <end position="1055"/>
    </location>
</feature>
<dbReference type="AlphaFoldDB" id="A0AAV0JBS9"/>
<evidence type="ECO:0000256" key="8">
    <source>
        <dbReference type="PROSITE-ProRule" id="PRU00221"/>
    </source>
</evidence>
<dbReference type="PROSITE" id="PS50294">
    <property type="entry name" value="WD_REPEATS_REGION"/>
    <property type="match status" value="5"/>
</dbReference>